<evidence type="ECO:0000256" key="11">
    <source>
        <dbReference type="ARBA" id="ARBA00023063"/>
    </source>
</evidence>
<keyword evidence="11" id="KW-0534">Nitrate assimilation</keyword>
<evidence type="ECO:0000256" key="13">
    <source>
        <dbReference type="SAM" id="Phobius"/>
    </source>
</evidence>
<keyword evidence="8 13" id="KW-1133">Transmembrane helix</keyword>
<gene>
    <name evidence="15" type="primary">narI</name>
    <name evidence="15" type="ORF">R7226_14555</name>
</gene>
<dbReference type="SUPFAM" id="SSF103501">
    <property type="entry name" value="Respiratory nitrate reductase 1 gamma chain"/>
    <property type="match status" value="1"/>
</dbReference>
<feature type="transmembrane region" description="Helical" evidence="13">
    <location>
        <begin position="506"/>
        <end position="528"/>
    </location>
</feature>
<dbReference type="Proteomes" id="UP001284601">
    <property type="component" value="Unassembled WGS sequence"/>
</dbReference>
<evidence type="ECO:0000256" key="6">
    <source>
        <dbReference type="ARBA" id="ARBA00022723"/>
    </source>
</evidence>
<keyword evidence="16" id="KW-1185">Reference proteome</keyword>
<feature type="transmembrane region" description="Helical" evidence="13">
    <location>
        <begin position="318"/>
        <end position="339"/>
    </location>
</feature>
<keyword evidence="2" id="KW-0813">Transport</keyword>
<keyword evidence="3" id="KW-1003">Cell membrane</keyword>
<dbReference type="InterPro" id="IPR003816">
    <property type="entry name" value="Nitrate_red_gam"/>
</dbReference>
<dbReference type="InterPro" id="IPR036197">
    <property type="entry name" value="NarG-like_sf"/>
</dbReference>
<name>A0ABU4HQG1_9ACTN</name>
<dbReference type="InterPro" id="IPR023234">
    <property type="entry name" value="NarG-like_domain"/>
</dbReference>
<evidence type="ECO:0000313" key="15">
    <source>
        <dbReference type="EMBL" id="MDW5595568.1"/>
    </source>
</evidence>
<comment type="caution">
    <text evidence="15">The sequence shown here is derived from an EMBL/GenBank/DDBJ whole genome shotgun (WGS) entry which is preliminary data.</text>
</comment>
<feature type="domain" description="NarG-like" evidence="14">
    <location>
        <begin position="8"/>
        <end position="226"/>
    </location>
</feature>
<evidence type="ECO:0000256" key="3">
    <source>
        <dbReference type="ARBA" id="ARBA00022475"/>
    </source>
</evidence>
<evidence type="ECO:0000256" key="12">
    <source>
        <dbReference type="ARBA" id="ARBA00023136"/>
    </source>
</evidence>
<feature type="transmembrane region" description="Helical" evidence="13">
    <location>
        <begin position="178"/>
        <end position="200"/>
    </location>
</feature>
<evidence type="ECO:0000256" key="9">
    <source>
        <dbReference type="ARBA" id="ARBA00023002"/>
    </source>
</evidence>
<dbReference type="Pfam" id="PF02665">
    <property type="entry name" value="Nitrate_red_gam"/>
    <property type="match status" value="1"/>
</dbReference>
<keyword evidence="4" id="KW-0349">Heme</keyword>
<feature type="transmembrane region" description="Helical" evidence="13">
    <location>
        <begin position="48"/>
        <end position="73"/>
    </location>
</feature>
<evidence type="ECO:0000256" key="8">
    <source>
        <dbReference type="ARBA" id="ARBA00022989"/>
    </source>
</evidence>
<dbReference type="PANTHER" id="PTHR30598">
    <property type="entry name" value="NITRATE REDUCTASE PRIVATE CHAPERONE, REDOX ENZYME MATURATION PROTEIN REMP FAMILY"/>
    <property type="match status" value="1"/>
</dbReference>
<keyword evidence="7" id="KW-0249">Electron transport</keyword>
<evidence type="ECO:0000256" key="1">
    <source>
        <dbReference type="ARBA" id="ARBA00004651"/>
    </source>
</evidence>
<dbReference type="InterPro" id="IPR051936">
    <property type="entry name" value="Heme-iron_electron_transfer"/>
</dbReference>
<feature type="transmembrane region" description="Helical" evidence="13">
    <location>
        <begin position="294"/>
        <end position="313"/>
    </location>
</feature>
<dbReference type="RefSeq" id="WP_318597905.1">
    <property type="nucleotide sequence ID" value="NZ_JAWSTH010000035.1"/>
</dbReference>
<feature type="transmembrane region" description="Helical" evidence="13">
    <location>
        <begin position="132"/>
        <end position="158"/>
    </location>
</feature>
<evidence type="ECO:0000256" key="7">
    <source>
        <dbReference type="ARBA" id="ARBA00022982"/>
    </source>
</evidence>
<reference evidence="16" key="1">
    <citation type="submission" date="2023-07" db="EMBL/GenBank/DDBJ databases">
        <title>Conexibacter stalactiti sp. nov., isolated from stalactites in a lava cave and emended description of the genus Conexibacter.</title>
        <authorList>
            <person name="Lee S.D."/>
        </authorList>
    </citation>
    <scope>NUCLEOTIDE SEQUENCE [LARGE SCALE GENOMIC DNA]</scope>
    <source>
        <strain evidence="16">KCTC 39840</strain>
    </source>
</reference>
<evidence type="ECO:0000259" key="14">
    <source>
        <dbReference type="Pfam" id="PF02665"/>
    </source>
</evidence>
<keyword evidence="9" id="KW-0560">Oxidoreductase</keyword>
<dbReference type="Gene3D" id="1.20.950.20">
    <property type="entry name" value="Transmembrane di-heme cytochromes, Chain C"/>
    <property type="match status" value="1"/>
</dbReference>
<evidence type="ECO:0000256" key="2">
    <source>
        <dbReference type="ARBA" id="ARBA00022448"/>
    </source>
</evidence>
<feature type="transmembrane region" description="Helical" evidence="13">
    <location>
        <begin position="345"/>
        <end position="365"/>
    </location>
</feature>
<accession>A0ABU4HQG1</accession>
<proteinExistence type="predicted"/>
<keyword evidence="12 13" id="KW-0472">Membrane</keyword>
<evidence type="ECO:0000256" key="10">
    <source>
        <dbReference type="ARBA" id="ARBA00023004"/>
    </source>
</evidence>
<evidence type="ECO:0000256" key="5">
    <source>
        <dbReference type="ARBA" id="ARBA00022692"/>
    </source>
</evidence>
<dbReference type="Pfam" id="PF03595">
    <property type="entry name" value="SLAC1"/>
    <property type="match status" value="1"/>
</dbReference>
<sequence>MSDGAGIFWWVILPYLAIATFVVGHVWRYRADQFGWTARSTQLFERRLLGIGAPLFHYGALAAIAGHVIGILIPESFTESLGISETTYKDFSTGAGTLAALATVIGFALLLYRRATVKRVRVTTTRVDMLTYGLLTALIVLGSFQTIGINLIGGGYNYREDVAPWFRGVLRLNPDPELMRGVDASYQVHAVLAWGLYMLWPFSRLVHVWSAPVQYLGRPPILYRSRLGGTLPGAGLAAPIAARPLHRAGPLARPLRRVLEALPPASGGAVMGTAIVSVALALDGRDGLSEALMWIGLGIWAVLALLLLARFLVHRARFLAEAALPASLTGVAGTGVLGARLTLYGWSWAGIVALVIAALFLLALLPTVLGAWRRPTVGASFLLTVSTQSIAVLSATLAVSEQRKGLAALALVLLIVGIAFYLWVLHDFDMRQLLTGKGDHWIAGGAVAISALAAGRVVQAIDATGALSDLRELLAGLAVALIVVELIWLPLLVGGELLRPRLQFSALRWATVFPVGMYAASSFTVGAADDHGWMTDFAQAWVWVALAVWAVVAAGTIVRGVAIAGTRRSAVAVAPPGAAT</sequence>
<dbReference type="Gene3D" id="1.50.10.150">
    <property type="entry name" value="Voltage-dependent anion channel"/>
    <property type="match status" value="1"/>
</dbReference>
<evidence type="ECO:0000313" key="16">
    <source>
        <dbReference type="Proteomes" id="UP001284601"/>
    </source>
</evidence>
<feature type="transmembrane region" description="Helical" evidence="13">
    <location>
        <begin position="93"/>
        <end position="112"/>
    </location>
</feature>
<dbReference type="NCBIfam" id="TIGR00351">
    <property type="entry name" value="narI"/>
    <property type="match status" value="1"/>
</dbReference>
<feature type="transmembrane region" description="Helical" evidence="13">
    <location>
        <begin position="441"/>
        <end position="461"/>
    </location>
</feature>
<feature type="transmembrane region" description="Helical" evidence="13">
    <location>
        <begin position="261"/>
        <end position="282"/>
    </location>
</feature>
<dbReference type="InterPro" id="IPR004695">
    <property type="entry name" value="SLAC1/Mae1/Ssu1/TehA"/>
</dbReference>
<keyword evidence="5 13" id="KW-0812">Transmembrane</keyword>
<dbReference type="EMBL" id="JAWSTH010000035">
    <property type="protein sequence ID" value="MDW5595568.1"/>
    <property type="molecule type" value="Genomic_DNA"/>
</dbReference>
<organism evidence="15 16">
    <name type="scientific">Conexibacter stalactiti</name>
    <dbReference type="NCBI Taxonomy" id="1940611"/>
    <lineage>
        <taxon>Bacteria</taxon>
        <taxon>Bacillati</taxon>
        <taxon>Actinomycetota</taxon>
        <taxon>Thermoleophilia</taxon>
        <taxon>Solirubrobacterales</taxon>
        <taxon>Conexibacteraceae</taxon>
        <taxon>Conexibacter</taxon>
    </lineage>
</organism>
<keyword evidence="6" id="KW-0479">Metal-binding</keyword>
<protein>
    <submittedName>
        <fullName evidence="15">Respiratory nitrate reductase subunit gamma</fullName>
    </submittedName>
</protein>
<feature type="transmembrane region" description="Helical" evidence="13">
    <location>
        <begin position="473"/>
        <end position="494"/>
    </location>
</feature>
<feature type="transmembrane region" description="Helical" evidence="13">
    <location>
        <begin position="377"/>
        <end position="399"/>
    </location>
</feature>
<feature type="transmembrane region" description="Helical" evidence="13">
    <location>
        <begin position="540"/>
        <end position="558"/>
    </location>
</feature>
<feature type="transmembrane region" description="Helical" evidence="13">
    <location>
        <begin position="405"/>
        <end position="425"/>
    </location>
</feature>
<evidence type="ECO:0000256" key="4">
    <source>
        <dbReference type="ARBA" id="ARBA00022617"/>
    </source>
</evidence>
<dbReference type="InterPro" id="IPR038665">
    <property type="entry name" value="Voltage-dep_anion_channel_sf"/>
</dbReference>
<reference evidence="15 16" key="2">
    <citation type="submission" date="2023-10" db="EMBL/GenBank/DDBJ databases">
        <authorList>
            <person name="Han X.F."/>
        </authorList>
    </citation>
    <scope>NUCLEOTIDE SEQUENCE [LARGE SCALE GENOMIC DNA]</scope>
    <source>
        <strain evidence="15 16">KCTC 39840</strain>
    </source>
</reference>
<dbReference type="PANTHER" id="PTHR30598:SF3">
    <property type="entry name" value="RESPIRATORY NITRATE REDUCTASE 1 GAMMA CHAIN"/>
    <property type="match status" value="1"/>
</dbReference>
<dbReference type="CDD" id="cd09319">
    <property type="entry name" value="TDT_like_1"/>
    <property type="match status" value="1"/>
</dbReference>
<keyword evidence="10" id="KW-0408">Iron</keyword>
<comment type="subcellular location">
    <subcellularLocation>
        <location evidence="1">Cell membrane</location>
        <topology evidence="1">Multi-pass membrane protein</topology>
    </subcellularLocation>
</comment>
<feature type="transmembrane region" description="Helical" evidence="13">
    <location>
        <begin position="6"/>
        <end position="27"/>
    </location>
</feature>